<dbReference type="PANTHER" id="PTHR46190:SF1">
    <property type="entry name" value="SI:CH211-201H21.5"/>
    <property type="match status" value="1"/>
</dbReference>
<reference evidence="4" key="1">
    <citation type="submission" date="2025-08" db="UniProtKB">
        <authorList>
            <consortium name="Ensembl"/>
        </authorList>
    </citation>
    <scope>IDENTIFICATION</scope>
</reference>
<keyword evidence="5" id="KW-1185">Reference proteome</keyword>
<name>A0A8C8ERU8_ONCTS</name>
<evidence type="ECO:0000259" key="3">
    <source>
        <dbReference type="Pfam" id="PF01156"/>
    </source>
</evidence>
<dbReference type="Ensembl" id="ENSOTST00005025064.2">
    <property type="protein sequence ID" value="ENSOTSP00005023165.2"/>
    <property type="gene ID" value="ENSOTSG00005010944.2"/>
</dbReference>
<dbReference type="Gene3D" id="3.90.245.10">
    <property type="entry name" value="Ribonucleoside hydrolase-like"/>
    <property type="match status" value="1"/>
</dbReference>
<protein>
    <recommendedName>
        <fullName evidence="3">Inosine/uridine-preferring nucleoside hydrolase domain-containing protein</fullName>
    </recommendedName>
</protein>
<feature type="signal peptide" evidence="2">
    <location>
        <begin position="1"/>
        <end position="17"/>
    </location>
</feature>
<dbReference type="GO" id="GO:0016799">
    <property type="term" value="F:hydrolase activity, hydrolyzing N-glycosyl compounds"/>
    <property type="evidence" value="ECO:0007669"/>
    <property type="project" value="InterPro"/>
</dbReference>
<dbReference type="InterPro" id="IPR052775">
    <property type="entry name" value="IUN_hydrolase"/>
</dbReference>
<dbReference type="PANTHER" id="PTHR46190">
    <property type="entry name" value="SI:CH211-201H21.5-RELATED"/>
    <property type="match status" value="1"/>
</dbReference>
<dbReference type="SUPFAM" id="SSF53590">
    <property type="entry name" value="Nucleoside hydrolase"/>
    <property type="match status" value="1"/>
</dbReference>
<feature type="chain" id="PRO_5044188217" description="Inosine/uridine-preferring nucleoside hydrolase domain-containing protein" evidence="2">
    <location>
        <begin position="18"/>
        <end position="210"/>
    </location>
</feature>
<dbReference type="InterPro" id="IPR001910">
    <property type="entry name" value="Inosine/uridine_hydrolase_dom"/>
</dbReference>
<dbReference type="Proteomes" id="UP000694402">
    <property type="component" value="Unassembled WGS sequence"/>
</dbReference>
<evidence type="ECO:0000256" key="2">
    <source>
        <dbReference type="SAM" id="SignalP"/>
    </source>
</evidence>
<comment type="similarity">
    <text evidence="1">Belongs to the IUNH family.</text>
</comment>
<dbReference type="Pfam" id="PF01156">
    <property type="entry name" value="IU_nuc_hydro"/>
    <property type="match status" value="1"/>
</dbReference>
<dbReference type="AlphaFoldDB" id="A0A8C8ERU8"/>
<organism evidence="4 5">
    <name type="scientific">Oncorhynchus tshawytscha</name>
    <name type="common">Chinook salmon</name>
    <name type="synonym">Salmo tshawytscha</name>
    <dbReference type="NCBI Taxonomy" id="74940"/>
    <lineage>
        <taxon>Eukaryota</taxon>
        <taxon>Metazoa</taxon>
        <taxon>Chordata</taxon>
        <taxon>Craniata</taxon>
        <taxon>Vertebrata</taxon>
        <taxon>Euteleostomi</taxon>
        <taxon>Actinopterygii</taxon>
        <taxon>Neopterygii</taxon>
        <taxon>Teleostei</taxon>
        <taxon>Protacanthopterygii</taxon>
        <taxon>Salmoniformes</taxon>
        <taxon>Salmonidae</taxon>
        <taxon>Salmoninae</taxon>
        <taxon>Oncorhynchus</taxon>
    </lineage>
</organism>
<keyword evidence="2" id="KW-0732">Signal</keyword>
<evidence type="ECO:0000313" key="5">
    <source>
        <dbReference type="Proteomes" id="UP000694402"/>
    </source>
</evidence>
<proteinExistence type="inferred from homology"/>
<feature type="domain" description="Inosine/uridine-preferring nucleoside hydrolase" evidence="3">
    <location>
        <begin position="18"/>
        <end position="117"/>
    </location>
</feature>
<reference evidence="4" key="2">
    <citation type="submission" date="2025-09" db="UniProtKB">
        <authorList>
            <consortium name="Ensembl"/>
        </authorList>
    </citation>
    <scope>IDENTIFICATION</scope>
</reference>
<evidence type="ECO:0000256" key="1">
    <source>
        <dbReference type="ARBA" id="ARBA00009176"/>
    </source>
</evidence>
<gene>
    <name evidence="4" type="primary">IL12A</name>
</gene>
<accession>A0A8C8ERU8</accession>
<dbReference type="InterPro" id="IPR036452">
    <property type="entry name" value="Ribo_hydro-like"/>
</dbReference>
<evidence type="ECO:0000313" key="4">
    <source>
        <dbReference type="Ensembl" id="ENSOTSP00005023165.2"/>
    </source>
</evidence>
<sequence>SASVLIGVVMIAMMALAAPNNVCNNTLRVLQACNRLEVQCAAKLILENVVSSEHFHGPDIVDTNVSERSLVATAPLTNLALAVRMEPSLPSQLKGLYIMGDNTECKGNTTVCAEYNFDRHHGSSLHQKACFIARIFRNTMEESYSEHSQAQMVDSMGLVSCDSYAMAAAIDDAFVTVRATTWRVTKLNKNKKLYYSTNINDIKNNSKKAL</sequence>
<dbReference type="GeneTree" id="ENSGT00940000164275"/>